<proteinExistence type="predicted"/>
<evidence type="ECO:0000313" key="1">
    <source>
        <dbReference type="EMBL" id="KAJ1896053.1"/>
    </source>
</evidence>
<accession>A0ACC1IHW1</accession>
<comment type="caution">
    <text evidence="1">The sequence shown here is derived from an EMBL/GenBank/DDBJ whole genome shotgun (WGS) entry which is preliminary data.</text>
</comment>
<dbReference type="Proteomes" id="UP001150581">
    <property type="component" value="Unassembled WGS sequence"/>
</dbReference>
<keyword evidence="2" id="KW-1185">Reference proteome</keyword>
<sequence>MQWYLARASLSAASASASASLRPGVSQRPLRALLLANTAPRNPTAKMAYSTFQSAKHSYGYHYHHRSSRDSGDSGDSGDSRGTRGTSGGASGCLLPSGIVGGIALFLYTKRTAPVYSDAAAAMAPVSSASARLQILHAQASKVSLKLPKPQTSLLAQLVRLLAPECWLLLGVALTAMGAAVVNLWTPLVTGDLINVIARSVRLSLDDSILDALRSPARKLLCLFVANGLLTFAHATLVTILGERIGLRLHLQALDALLGHDMAFFDAAQSGDLAARLAVDIGEFQTTLKRIVSQGVKAATLTVGVAFQLVRLSPTLAGALAATMPPVYVALALYARLLRALRREARGWEGIATGVASEALGGVRTVRALGAEQAELRLYAEARGEAAAAASRFGLHMGAFRGLTNTAVGAMVLVVMYGGGRLVAQGDMTPGDLMAFMIATQAAQRALDSLGALMGQAVRAKAAAARVLETTALRPAIPRSGGMRPQLLGHVRFMDVDFAYPTRPHAPVLSRFNLDIAPGQVVALCGASGGGKSTVAALLERFYDPCAGEIWLDACPLTRLDPAWHRAQIGYIPQDPVLFSTSIRENLRLASPQATDAQIEDACRQANAHVFIQQFPDAYDTVVGERGALLSGGQRQRLSIARAILRDPKILILDEATSSLDAESERLVQAALDRLMVGRTVLVIAHRLTTIRNADRIVVMGNVPGHIVEQGSHDELIAKRGAYYKLYTEARPEEHKTIE</sequence>
<reference evidence="1" key="1">
    <citation type="submission" date="2022-07" db="EMBL/GenBank/DDBJ databases">
        <title>Phylogenomic reconstructions and comparative analyses of Kickxellomycotina fungi.</title>
        <authorList>
            <person name="Reynolds N.K."/>
            <person name="Stajich J.E."/>
            <person name="Barry K."/>
            <person name="Grigoriev I.V."/>
            <person name="Crous P."/>
            <person name="Smith M.E."/>
        </authorList>
    </citation>
    <scope>NUCLEOTIDE SEQUENCE</scope>
    <source>
        <strain evidence="1">Benny 63K</strain>
    </source>
</reference>
<evidence type="ECO:0000313" key="2">
    <source>
        <dbReference type="Proteomes" id="UP001150581"/>
    </source>
</evidence>
<dbReference type="EMBL" id="JANBPG010000493">
    <property type="protein sequence ID" value="KAJ1896053.1"/>
    <property type="molecule type" value="Genomic_DNA"/>
</dbReference>
<gene>
    <name evidence="1" type="ORF">LPJ66_004221</name>
</gene>
<organism evidence="1 2">
    <name type="scientific">Kickxella alabastrina</name>
    <dbReference type="NCBI Taxonomy" id="61397"/>
    <lineage>
        <taxon>Eukaryota</taxon>
        <taxon>Fungi</taxon>
        <taxon>Fungi incertae sedis</taxon>
        <taxon>Zoopagomycota</taxon>
        <taxon>Kickxellomycotina</taxon>
        <taxon>Kickxellomycetes</taxon>
        <taxon>Kickxellales</taxon>
        <taxon>Kickxellaceae</taxon>
        <taxon>Kickxella</taxon>
    </lineage>
</organism>
<protein>
    <submittedName>
        <fullName evidence="1">Uncharacterized protein</fullName>
    </submittedName>
</protein>
<name>A0ACC1IHW1_9FUNG</name>